<reference evidence="1" key="1">
    <citation type="journal article" date="2020" name="Stud. Mycol.">
        <title>101 Dothideomycetes genomes: a test case for predicting lifestyles and emergence of pathogens.</title>
        <authorList>
            <person name="Haridas S."/>
            <person name="Albert R."/>
            <person name="Binder M."/>
            <person name="Bloem J."/>
            <person name="Labutti K."/>
            <person name="Salamov A."/>
            <person name="Andreopoulos B."/>
            <person name="Baker S."/>
            <person name="Barry K."/>
            <person name="Bills G."/>
            <person name="Bluhm B."/>
            <person name="Cannon C."/>
            <person name="Castanera R."/>
            <person name="Culley D."/>
            <person name="Daum C."/>
            <person name="Ezra D."/>
            <person name="Gonzalez J."/>
            <person name="Henrissat B."/>
            <person name="Kuo A."/>
            <person name="Liang C."/>
            <person name="Lipzen A."/>
            <person name="Lutzoni F."/>
            <person name="Magnuson J."/>
            <person name="Mondo S."/>
            <person name="Nolan M."/>
            <person name="Ohm R."/>
            <person name="Pangilinan J."/>
            <person name="Park H.-J."/>
            <person name="Ramirez L."/>
            <person name="Alfaro M."/>
            <person name="Sun H."/>
            <person name="Tritt A."/>
            <person name="Yoshinaga Y."/>
            <person name="Zwiers L.-H."/>
            <person name="Turgeon B."/>
            <person name="Goodwin S."/>
            <person name="Spatafora J."/>
            <person name="Crous P."/>
            <person name="Grigoriev I."/>
        </authorList>
    </citation>
    <scope>NUCLEOTIDE SEQUENCE</scope>
    <source>
        <strain evidence="1">CBS 207.26</strain>
    </source>
</reference>
<name>A0A6A6DJX8_9PEZI</name>
<organism evidence="1 2">
    <name type="scientific">Zopfia rhizophila CBS 207.26</name>
    <dbReference type="NCBI Taxonomy" id="1314779"/>
    <lineage>
        <taxon>Eukaryota</taxon>
        <taxon>Fungi</taxon>
        <taxon>Dikarya</taxon>
        <taxon>Ascomycota</taxon>
        <taxon>Pezizomycotina</taxon>
        <taxon>Dothideomycetes</taxon>
        <taxon>Dothideomycetes incertae sedis</taxon>
        <taxon>Zopfiaceae</taxon>
        <taxon>Zopfia</taxon>
    </lineage>
</organism>
<dbReference type="Proteomes" id="UP000800200">
    <property type="component" value="Unassembled WGS sequence"/>
</dbReference>
<evidence type="ECO:0000313" key="1">
    <source>
        <dbReference type="EMBL" id="KAF2178230.1"/>
    </source>
</evidence>
<dbReference type="OrthoDB" id="7464126at2759"/>
<evidence type="ECO:0000313" key="2">
    <source>
        <dbReference type="Proteomes" id="UP000800200"/>
    </source>
</evidence>
<proteinExistence type="predicted"/>
<dbReference type="AlphaFoldDB" id="A0A6A6DJX8"/>
<protein>
    <submittedName>
        <fullName evidence="1">Uncharacterized protein</fullName>
    </submittedName>
</protein>
<dbReference type="EMBL" id="ML994676">
    <property type="protein sequence ID" value="KAF2178230.1"/>
    <property type="molecule type" value="Genomic_DNA"/>
</dbReference>
<gene>
    <name evidence="1" type="ORF">K469DRAFT_695551</name>
</gene>
<sequence length="209" mass="23577">MVKTDVIRDVSMARLILSQLEDDAYSLSDLGTAIANMLVSLHDLLLETVLHLSRPLIQTLDDRTIVFIHFTVQEYLVSSLFVQILEAKLIVTLSCLIYLNFSANLLNARIPDDQRAIDITKGFYSLLPITEPRLTFLEWYPSLLLVVERLVQYRNCERRHFAGNAPESAQGVNGDPTPLRKLSTTTTSVFKSCLRRTLIQGHSLSACDI</sequence>
<accession>A0A6A6DJX8</accession>
<keyword evidence="2" id="KW-1185">Reference proteome</keyword>